<dbReference type="SUPFAM" id="SSF47413">
    <property type="entry name" value="lambda repressor-like DNA-binding domains"/>
    <property type="match status" value="1"/>
</dbReference>
<dbReference type="PROSITE" id="PS50943">
    <property type="entry name" value="HTH_CROC1"/>
    <property type="match status" value="1"/>
</dbReference>
<accession>A0ABN8KAQ6</accession>
<evidence type="ECO:0000313" key="4">
    <source>
        <dbReference type="Proteomes" id="UP001153050"/>
    </source>
</evidence>
<evidence type="ECO:0000313" key="3">
    <source>
        <dbReference type="EMBL" id="CAH2405712.1"/>
    </source>
</evidence>
<proteinExistence type="predicted"/>
<comment type="caution">
    <text evidence="3">The sequence shown here is derived from an EMBL/GenBank/DDBJ whole genome shotgun (WGS) entry which is preliminary data.</text>
</comment>
<feature type="domain" description="HTH cro/C1-type" evidence="2">
    <location>
        <begin position="35"/>
        <end position="88"/>
    </location>
</feature>
<dbReference type="CDD" id="cd00093">
    <property type="entry name" value="HTH_XRE"/>
    <property type="match status" value="1"/>
</dbReference>
<dbReference type="InterPro" id="IPR001387">
    <property type="entry name" value="Cro/C1-type_HTH"/>
</dbReference>
<gene>
    <name evidence="3" type="ORF">MES5069_490015</name>
</gene>
<dbReference type="Gene3D" id="1.10.260.40">
    <property type="entry name" value="lambda repressor-like DNA-binding domains"/>
    <property type="match status" value="1"/>
</dbReference>
<evidence type="ECO:0000259" key="2">
    <source>
        <dbReference type="PROSITE" id="PS50943"/>
    </source>
</evidence>
<dbReference type="RefSeq" id="WP_254020480.1">
    <property type="nucleotide sequence ID" value="NZ_CAKXZT010000145.1"/>
</dbReference>
<protein>
    <submittedName>
        <fullName evidence="3">Transcriptional regulator</fullName>
    </submittedName>
</protein>
<organism evidence="3 4">
    <name type="scientific">Mesorhizobium escarrei</name>
    <dbReference type="NCBI Taxonomy" id="666018"/>
    <lineage>
        <taxon>Bacteria</taxon>
        <taxon>Pseudomonadati</taxon>
        <taxon>Pseudomonadota</taxon>
        <taxon>Alphaproteobacteria</taxon>
        <taxon>Hyphomicrobiales</taxon>
        <taxon>Phyllobacteriaceae</taxon>
        <taxon>Mesorhizobium</taxon>
    </lineage>
</organism>
<feature type="region of interest" description="Disordered" evidence="1">
    <location>
        <begin position="103"/>
        <end position="137"/>
    </location>
</feature>
<keyword evidence="4" id="KW-1185">Reference proteome</keyword>
<name>A0ABN8KAQ6_9HYPH</name>
<feature type="compositionally biased region" description="Basic residues" evidence="1">
    <location>
        <begin position="122"/>
        <end position="137"/>
    </location>
</feature>
<dbReference type="SMART" id="SM00530">
    <property type="entry name" value="HTH_XRE"/>
    <property type="match status" value="1"/>
</dbReference>
<dbReference type="Pfam" id="PF01381">
    <property type="entry name" value="HTH_3"/>
    <property type="match status" value="1"/>
</dbReference>
<sequence length="137" mass="15370">MAISADDVFAETMSPELIEASDRRTRELLEEFETLQQLRKARSLTQEHVGKKLGKKQVSVAQLEKRSDFLLSTLRGYVRALGGELDLVVRFKDHAPVVLAGVGEESLAEVPHAPNRAESAKKRLARRPRRLRTHSTA</sequence>
<reference evidence="3 4" key="1">
    <citation type="submission" date="2022-03" db="EMBL/GenBank/DDBJ databases">
        <authorList>
            <person name="Brunel B."/>
        </authorList>
    </citation>
    <scope>NUCLEOTIDE SEQUENCE [LARGE SCALE GENOMIC DNA]</scope>
    <source>
        <strain evidence="3">STM5069sample</strain>
    </source>
</reference>
<dbReference type="EMBL" id="CAKXZT010000145">
    <property type="protein sequence ID" value="CAH2405712.1"/>
    <property type="molecule type" value="Genomic_DNA"/>
</dbReference>
<dbReference type="Proteomes" id="UP001153050">
    <property type="component" value="Unassembled WGS sequence"/>
</dbReference>
<evidence type="ECO:0000256" key="1">
    <source>
        <dbReference type="SAM" id="MobiDB-lite"/>
    </source>
</evidence>
<dbReference type="InterPro" id="IPR010982">
    <property type="entry name" value="Lambda_DNA-bd_dom_sf"/>
</dbReference>